<dbReference type="RefSeq" id="XP_022974642.1">
    <property type="nucleotide sequence ID" value="XM_023118874.1"/>
</dbReference>
<reference evidence="2" key="1">
    <citation type="submission" date="2025-08" db="UniProtKB">
        <authorList>
            <consortium name="RefSeq"/>
        </authorList>
    </citation>
    <scope>IDENTIFICATION</scope>
    <source>
        <tissue evidence="2">Young leaves</tissue>
    </source>
</reference>
<dbReference type="AlphaFoldDB" id="A0A6J1IAT7"/>
<name>A0A6J1IAT7_CUCMA</name>
<dbReference type="OrthoDB" id="1742281at2759"/>
<keyword evidence="1" id="KW-1185">Reference proteome</keyword>
<dbReference type="GeneID" id="111473319"/>
<dbReference type="Proteomes" id="UP000504608">
    <property type="component" value="Unplaced"/>
</dbReference>
<evidence type="ECO:0000313" key="1">
    <source>
        <dbReference type="Proteomes" id="UP000504608"/>
    </source>
</evidence>
<evidence type="ECO:0000313" key="2">
    <source>
        <dbReference type="RefSeq" id="XP_022974642.1"/>
    </source>
</evidence>
<accession>A0A6J1IAT7</accession>
<dbReference type="KEGG" id="cmax:111473319"/>
<proteinExistence type="predicted"/>
<gene>
    <name evidence="2" type="primary">LOC111473319</name>
</gene>
<protein>
    <submittedName>
        <fullName evidence="2">Ubiquitin-conjugating enzyme E2-17 kDa-like</fullName>
    </submittedName>
</protein>
<organism evidence="1 2">
    <name type="scientific">Cucurbita maxima</name>
    <name type="common">Pumpkin</name>
    <name type="synonym">Winter squash</name>
    <dbReference type="NCBI Taxonomy" id="3661"/>
    <lineage>
        <taxon>Eukaryota</taxon>
        <taxon>Viridiplantae</taxon>
        <taxon>Streptophyta</taxon>
        <taxon>Embryophyta</taxon>
        <taxon>Tracheophyta</taxon>
        <taxon>Spermatophyta</taxon>
        <taxon>Magnoliopsida</taxon>
        <taxon>eudicotyledons</taxon>
        <taxon>Gunneridae</taxon>
        <taxon>Pentapetalae</taxon>
        <taxon>rosids</taxon>
        <taxon>fabids</taxon>
        <taxon>Cucurbitales</taxon>
        <taxon>Cucurbitaceae</taxon>
        <taxon>Cucurbiteae</taxon>
        <taxon>Cucurbita</taxon>
    </lineage>
</organism>
<sequence length="100" mass="11227">MASKRILKELNDLQKDPSTSCSGVQWVSRGHWPMLTQGHHDANPDDLLEPEISHLYKTDRAKNETTTRSWTKKICDGLVCIMGRVRGMSLLVLISMTCGS</sequence>